<keyword evidence="5 7" id="KW-0408">Iron</keyword>
<evidence type="ECO:0000256" key="4">
    <source>
        <dbReference type="ARBA" id="ARBA00023002"/>
    </source>
</evidence>
<evidence type="ECO:0000313" key="8">
    <source>
        <dbReference type="EMBL" id="KYF55300.1"/>
    </source>
</evidence>
<dbReference type="GO" id="GO:0020037">
    <property type="term" value="F:heme binding"/>
    <property type="evidence" value="ECO:0007669"/>
    <property type="project" value="InterPro"/>
</dbReference>
<dbReference type="SUPFAM" id="SSF48264">
    <property type="entry name" value="Cytochrome P450"/>
    <property type="match status" value="1"/>
</dbReference>
<dbReference type="Gene3D" id="1.10.630.10">
    <property type="entry name" value="Cytochrome P450"/>
    <property type="match status" value="1"/>
</dbReference>
<accession>A0A150PI12</accession>
<keyword evidence="3 7" id="KW-0479">Metal-binding</keyword>
<dbReference type="Pfam" id="PF00067">
    <property type="entry name" value="p450"/>
    <property type="match status" value="1"/>
</dbReference>
<dbReference type="GO" id="GO:0005506">
    <property type="term" value="F:iron ion binding"/>
    <property type="evidence" value="ECO:0007669"/>
    <property type="project" value="InterPro"/>
</dbReference>
<gene>
    <name evidence="8" type="ORF">BE08_33670</name>
</gene>
<dbReference type="PANTHER" id="PTHR46696">
    <property type="entry name" value="P450, PUTATIVE (EUROFUNG)-RELATED"/>
    <property type="match status" value="1"/>
</dbReference>
<name>A0A150PI12_SORCE</name>
<dbReference type="PRINTS" id="PR00385">
    <property type="entry name" value="P450"/>
</dbReference>
<evidence type="ECO:0000256" key="5">
    <source>
        <dbReference type="ARBA" id="ARBA00023004"/>
    </source>
</evidence>
<evidence type="ECO:0000313" key="9">
    <source>
        <dbReference type="Proteomes" id="UP000075420"/>
    </source>
</evidence>
<dbReference type="Proteomes" id="UP000075420">
    <property type="component" value="Unassembled WGS sequence"/>
</dbReference>
<evidence type="ECO:0000256" key="7">
    <source>
        <dbReference type="RuleBase" id="RU000461"/>
    </source>
</evidence>
<sequence>MTRELRKFDLFAPHFQADPFPTYAEMRRSGPVCVLEPLGAWAVSRYADVIAVLKDPQKFSSAGNVDAFHPPWLPRQPGAHSLLSMDPPEHTKLRNLVSRALGPGIITSIEPMVRSIAERLTDALQSRGESDFVADYAVPMTAGVIGELLTLDPSLHANFKRWADDVLSVTPVPQSPEHAERVRASVAEMERYLGDVLEARRRAPGDDLVSALLQAEIDGHELTPEELMSFVFVLVPAGFDTTSTLISKSIITLAKRPADTERLREDPALIPRFIEEMLRWDPPTHNLFRKAMPGAEVGGVKVPAGAPVTVILASANRDEAAFPDPDEFNMDRDVPKTGTGASVAFGHGVHFCVAHLLARLEARVALESLLARFKRIDLVNPTIEWSTMVFVRTPSRLPVRGVLP</sequence>
<dbReference type="EMBL" id="JELY01001578">
    <property type="protein sequence ID" value="KYF55300.1"/>
    <property type="molecule type" value="Genomic_DNA"/>
</dbReference>
<evidence type="ECO:0000256" key="6">
    <source>
        <dbReference type="ARBA" id="ARBA00023033"/>
    </source>
</evidence>
<keyword evidence="4 7" id="KW-0560">Oxidoreductase</keyword>
<evidence type="ECO:0000256" key="2">
    <source>
        <dbReference type="ARBA" id="ARBA00022617"/>
    </source>
</evidence>
<dbReference type="InterPro" id="IPR017972">
    <property type="entry name" value="Cyt_P450_CS"/>
</dbReference>
<keyword evidence="6 7" id="KW-0503">Monooxygenase</keyword>
<dbReference type="PRINTS" id="PR00359">
    <property type="entry name" value="BP450"/>
</dbReference>
<dbReference type="AlphaFoldDB" id="A0A150PI12"/>
<keyword evidence="2 7" id="KW-0349">Heme</keyword>
<protein>
    <recommendedName>
        <fullName evidence="10">Cytochrome P450</fullName>
    </recommendedName>
</protein>
<evidence type="ECO:0008006" key="10">
    <source>
        <dbReference type="Google" id="ProtNLM"/>
    </source>
</evidence>
<comment type="similarity">
    <text evidence="1 7">Belongs to the cytochrome P450 family.</text>
</comment>
<dbReference type="FunFam" id="1.10.630.10:FF:000018">
    <property type="entry name" value="Cytochrome P450 monooxygenase"/>
    <property type="match status" value="1"/>
</dbReference>
<dbReference type="GO" id="GO:0004497">
    <property type="term" value="F:monooxygenase activity"/>
    <property type="evidence" value="ECO:0007669"/>
    <property type="project" value="UniProtKB-KW"/>
</dbReference>
<dbReference type="InterPro" id="IPR002397">
    <property type="entry name" value="Cyt_P450_B"/>
</dbReference>
<dbReference type="GO" id="GO:0016705">
    <property type="term" value="F:oxidoreductase activity, acting on paired donors, with incorporation or reduction of molecular oxygen"/>
    <property type="evidence" value="ECO:0007669"/>
    <property type="project" value="InterPro"/>
</dbReference>
<dbReference type="InterPro" id="IPR001128">
    <property type="entry name" value="Cyt_P450"/>
</dbReference>
<evidence type="ECO:0000256" key="3">
    <source>
        <dbReference type="ARBA" id="ARBA00022723"/>
    </source>
</evidence>
<proteinExistence type="inferred from homology"/>
<reference evidence="8 9" key="1">
    <citation type="submission" date="2014-02" db="EMBL/GenBank/DDBJ databases">
        <title>The small core and large imbalanced accessory genome model reveals a collaborative survival strategy of Sorangium cellulosum strains in nature.</title>
        <authorList>
            <person name="Han K."/>
            <person name="Peng R."/>
            <person name="Blom J."/>
            <person name="Li Y.-Z."/>
        </authorList>
    </citation>
    <scope>NUCLEOTIDE SEQUENCE [LARGE SCALE GENOMIC DNA]</scope>
    <source>
        <strain evidence="8 9">So0157-25</strain>
    </source>
</reference>
<dbReference type="InterPro" id="IPR036396">
    <property type="entry name" value="Cyt_P450_sf"/>
</dbReference>
<comment type="caution">
    <text evidence="8">The sequence shown here is derived from an EMBL/GenBank/DDBJ whole genome shotgun (WGS) entry which is preliminary data.</text>
</comment>
<dbReference type="PANTHER" id="PTHR46696:SF3">
    <property type="entry name" value="PULCHERRIMINIC ACID SYNTHASE"/>
    <property type="match status" value="1"/>
</dbReference>
<dbReference type="PROSITE" id="PS00086">
    <property type="entry name" value="CYTOCHROME_P450"/>
    <property type="match status" value="1"/>
</dbReference>
<evidence type="ECO:0000256" key="1">
    <source>
        <dbReference type="ARBA" id="ARBA00010617"/>
    </source>
</evidence>
<organism evidence="8 9">
    <name type="scientific">Sorangium cellulosum</name>
    <name type="common">Polyangium cellulosum</name>
    <dbReference type="NCBI Taxonomy" id="56"/>
    <lineage>
        <taxon>Bacteria</taxon>
        <taxon>Pseudomonadati</taxon>
        <taxon>Myxococcota</taxon>
        <taxon>Polyangia</taxon>
        <taxon>Polyangiales</taxon>
        <taxon>Polyangiaceae</taxon>
        <taxon>Sorangium</taxon>
    </lineage>
</organism>